<dbReference type="EMBL" id="FONZ01000001">
    <property type="protein sequence ID" value="SFE80260.1"/>
    <property type="molecule type" value="Genomic_DNA"/>
</dbReference>
<feature type="region of interest" description="Disordered" evidence="1">
    <location>
        <begin position="256"/>
        <end position="277"/>
    </location>
</feature>
<gene>
    <name evidence="3" type="ORF">SAMN04488035_0575</name>
</gene>
<dbReference type="CDD" id="cd07750">
    <property type="entry name" value="PolyPPase_VTC_like"/>
    <property type="match status" value="1"/>
</dbReference>
<evidence type="ECO:0000259" key="2">
    <source>
        <dbReference type="Pfam" id="PF09359"/>
    </source>
</evidence>
<feature type="compositionally biased region" description="Low complexity" evidence="1">
    <location>
        <begin position="256"/>
        <end position="267"/>
    </location>
</feature>
<evidence type="ECO:0000256" key="1">
    <source>
        <dbReference type="SAM" id="MobiDB-lite"/>
    </source>
</evidence>
<dbReference type="InterPro" id="IPR042267">
    <property type="entry name" value="VTC_sf"/>
</dbReference>
<dbReference type="GO" id="GO:0006799">
    <property type="term" value="P:polyphosphate biosynthetic process"/>
    <property type="evidence" value="ECO:0007669"/>
    <property type="project" value="UniProtKB-ARBA"/>
</dbReference>
<name>A0A1I2DK32_9MICO</name>
<dbReference type="InterPro" id="IPR018966">
    <property type="entry name" value="VTC_domain"/>
</dbReference>
<sequence length="277" mass="30360">MTADLLADALARIRPVSLEALTAQAALMSRVDRKYVVPRAAAARVVGYADALALEIDGARQLAYESVYFDTPELTCYLQAARRRPARFKVRTRTYLDTGTCWLEVKTRDRRGSTVKQRLPYALADHARLTTAGREYVVATLADVGIDARALTFAPVLSTHYQRATLLLPGDGSRATLDTRLTCRRGDAAAHLPDRVVVETKTTGHPSTVDHLLWRAGHRPSRISKYGTGLAALDPGLPAARWHRVLDRNPFVPLTSASSTTASSTTARLAPTLWSTR</sequence>
<proteinExistence type="predicted"/>
<evidence type="ECO:0000313" key="4">
    <source>
        <dbReference type="Proteomes" id="UP000198520"/>
    </source>
</evidence>
<feature type="domain" description="VTC" evidence="2">
    <location>
        <begin position="34"/>
        <end position="233"/>
    </location>
</feature>
<keyword evidence="4" id="KW-1185">Reference proteome</keyword>
<dbReference type="OrthoDB" id="148766at2"/>
<accession>A0A1I2DK32</accession>
<dbReference type="AlphaFoldDB" id="A0A1I2DK32"/>
<dbReference type="Pfam" id="PF09359">
    <property type="entry name" value="VTC"/>
    <property type="match status" value="1"/>
</dbReference>
<dbReference type="STRING" id="285351.SAMN04488035_0575"/>
<evidence type="ECO:0000313" key="3">
    <source>
        <dbReference type="EMBL" id="SFE80260.1"/>
    </source>
</evidence>
<dbReference type="Proteomes" id="UP000198520">
    <property type="component" value="Unassembled WGS sequence"/>
</dbReference>
<protein>
    <submittedName>
        <fullName evidence="3">VTC domain-containing protein</fullName>
    </submittedName>
</protein>
<reference evidence="4" key="1">
    <citation type="submission" date="2016-10" db="EMBL/GenBank/DDBJ databases">
        <authorList>
            <person name="Varghese N."/>
            <person name="Submissions S."/>
        </authorList>
    </citation>
    <scope>NUCLEOTIDE SEQUENCE [LARGE SCALE GENOMIC DNA]</scope>
    <source>
        <strain evidence="4">DSM 19083</strain>
    </source>
</reference>
<dbReference type="Gene3D" id="3.20.100.30">
    <property type="entry name" value="VTC, catalytic tunnel domain"/>
    <property type="match status" value="1"/>
</dbReference>
<dbReference type="RefSeq" id="WP_093374854.1">
    <property type="nucleotide sequence ID" value="NZ_BNAN01000001.1"/>
</dbReference>
<organism evidence="3 4">
    <name type="scientific">Flavimobilis marinus</name>
    <dbReference type="NCBI Taxonomy" id="285351"/>
    <lineage>
        <taxon>Bacteria</taxon>
        <taxon>Bacillati</taxon>
        <taxon>Actinomycetota</taxon>
        <taxon>Actinomycetes</taxon>
        <taxon>Micrococcales</taxon>
        <taxon>Jonesiaceae</taxon>
        <taxon>Flavimobilis</taxon>
    </lineage>
</organism>